<evidence type="ECO:0000256" key="10">
    <source>
        <dbReference type="ARBA" id="ARBA00041080"/>
    </source>
</evidence>
<evidence type="ECO:0000313" key="12">
    <source>
        <dbReference type="RefSeq" id="XP_011637471.2"/>
    </source>
</evidence>
<dbReference type="GO" id="GO:0001534">
    <property type="term" value="C:radial spoke"/>
    <property type="evidence" value="ECO:0007669"/>
    <property type="project" value="InterPro"/>
</dbReference>
<dbReference type="GO" id="GO:0035082">
    <property type="term" value="P:axoneme assembly"/>
    <property type="evidence" value="ECO:0007669"/>
    <property type="project" value="InterPro"/>
</dbReference>
<accession>A0A6I9W638</accession>
<evidence type="ECO:0000256" key="4">
    <source>
        <dbReference type="ARBA" id="ARBA00022846"/>
    </source>
</evidence>
<dbReference type="CTD" id="221421"/>
<dbReference type="GO" id="GO:0060294">
    <property type="term" value="P:cilium movement involved in cell motility"/>
    <property type="evidence" value="ECO:0007669"/>
    <property type="project" value="InterPro"/>
</dbReference>
<evidence type="ECO:0000256" key="2">
    <source>
        <dbReference type="ARBA" id="ARBA00022490"/>
    </source>
</evidence>
<dbReference type="GO" id="GO:0044458">
    <property type="term" value="P:motile cilium assembly"/>
    <property type="evidence" value="ECO:0007669"/>
    <property type="project" value="TreeGrafter"/>
</dbReference>
<evidence type="ECO:0000256" key="8">
    <source>
        <dbReference type="ARBA" id="ARBA00037822"/>
    </source>
</evidence>
<protein>
    <recommendedName>
        <fullName evidence="10">Radial spoke head protein 9 homolog</fullName>
    </recommendedName>
</protein>
<keyword evidence="11" id="KW-1185">Reference proteome</keyword>
<evidence type="ECO:0000256" key="5">
    <source>
        <dbReference type="ARBA" id="ARBA00023069"/>
    </source>
</evidence>
<name>A0A6I9W638_9HYME</name>
<reference evidence="12" key="1">
    <citation type="submission" date="2025-08" db="UniProtKB">
        <authorList>
            <consortium name="RefSeq"/>
        </authorList>
    </citation>
    <scope>IDENTIFICATION</scope>
</reference>
<dbReference type="Pfam" id="PF04712">
    <property type="entry name" value="Radial_spoke"/>
    <property type="match status" value="1"/>
</dbReference>
<sequence length="280" mass="32041">MDCLKLLETLDVFGCAGICISTESSQLLQNSLLILQTENHFKKCYYWGRIHGLQNDYHIAFGFEKDCMNGQIYYYSTDGMNWLLLPKATKYDDFLSPLAINKFEGDPSIVINVYDANPPFPPNEDPQTYYDGPLPKELKEEDRLAATVEFITQDAAIIPRGAWFKCPNGDVIENPSFGGLCALDASQLKSYLHARLPKEKWNVNLLSRPDYNYALDFLDSIDLDVPQECWNLQCLLGGRLIVLHSLYWQGMTFFHRVNSPHYGFLYVGHGKKNLDLPFMI</sequence>
<dbReference type="KEGG" id="pbar:105427452"/>
<keyword evidence="4" id="KW-0282">Flagellum</keyword>
<comment type="subcellular location">
    <subcellularLocation>
        <location evidence="8">Cell projection</location>
        <location evidence="8">Kinocilium</location>
    </subcellularLocation>
    <subcellularLocation>
        <location evidence="1">Cytoplasm</location>
        <location evidence="1">Cytoskeleton</location>
        <location evidence="1">Flagellum axoneme</location>
    </subcellularLocation>
</comment>
<dbReference type="PANTHER" id="PTHR22069">
    <property type="entry name" value="MITOCHONDRIAL RIBOSOMAL PROTEIN S18"/>
    <property type="match status" value="1"/>
</dbReference>
<dbReference type="GeneID" id="105427452"/>
<dbReference type="InterPro" id="IPR055316">
    <property type="entry name" value="RSP9"/>
</dbReference>
<evidence type="ECO:0000313" key="11">
    <source>
        <dbReference type="Proteomes" id="UP000504615"/>
    </source>
</evidence>
<keyword evidence="3" id="KW-0970">Cilium biogenesis/degradation</keyword>
<dbReference type="InterPro" id="IPR006802">
    <property type="entry name" value="Radial_spoke"/>
</dbReference>
<dbReference type="Proteomes" id="UP000504615">
    <property type="component" value="Unplaced"/>
</dbReference>
<evidence type="ECO:0000256" key="7">
    <source>
        <dbReference type="ARBA" id="ARBA00023273"/>
    </source>
</evidence>
<keyword evidence="6" id="KW-0206">Cytoskeleton</keyword>
<evidence type="ECO:0000256" key="9">
    <source>
        <dbReference type="ARBA" id="ARBA00038319"/>
    </source>
</evidence>
<dbReference type="GO" id="GO:0060091">
    <property type="term" value="C:kinocilium"/>
    <property type="evidence" value="ECO:0007669"/>
    <property type="project" value="UniProtKB-SubCell"/>
</dbReference>
<keyword evidence="2" id="KW-0963">Cytoplasm</keyword>
<organism evidence="11 12">
    <name type="scientific">Pogonomyrmex barbatus</name>
    <name type="common">red harvester ant</name>
    <dbReference type="NCBI Taxonomy" id="144034"/>
    <lineage>
        <taxon>Eukaryota</taxon>
        <taxon>Metazoa</taxon>
        <taxon>Ecdysozoa</taxon>
        <taxon>Arthropoda</taxon>
        <taxon>Hexapoda</taxon>
        <taxon>Insecta</taxon>
        <taxon>Pterygota</taxon>
        <taxon>Neoptera</taxon>
        <taxon>Endopterygota</taxon>
        <taxon>Hymenoptera</taxon>
        <taxon>Apocrita</taxon>
        <taxon>Aculeata</taxon>
        <taxon>Formicoidea</taxon>
        <taxon>Formicidae</taxon>
        <taxon>Myrmicinae</taxon>
        <taxon>Pogonomyrmex</taxon>
    </lineage>
</organism>
<keyword evidence="7" id="KW-0966">Cell projection</keyword>
<gene>
    <name evidence="12" type="primary">LOC105427452</name>
</gene>
<comment type="similarity">
    <text evidence="9">Belongs to the flagellar radial spoke RSP9 family.</text>
</comment>
<dbReference type="OrthoDB" id="10258956at2759"/>
<evidence type="ECO:0000256" key="3">
    <source>
        <dbReference type="ARBA" id="ARBA00022794"/>
    </source>
</evidence>
<keyword evidence="5" id="KW-0969">Cilium</keyword>
<dbReference type="PANTHER" id="PTHR22069:SF0">
    <property type="entry name" value="RADIAL SPOKE HEAD PROTEIN 9 HOMOLOG"/>
    <property type="match status" value="1"/>
</dbReference>
<dbReference type="AlphaFoldDB" id="A0A6I9W638"/>
<evidence type="ECO:0000256" key="1">
    <source>
        <dbReference type="ARBA" id="ARBA00004611"/>
    </source>
</evidence>
<dbReference type="RefSeq" id="XP_011637471.2">
    <property type="nucleotide sequence ID" value="XM_011639169.2"/>
</dbReference>
<evidence type="ECO:0000256" key="6">
    <source>
        <dbReference type="ARBA" id="ARBA00023212"/>
    </source>
</evidence>
<proteinExistence type="inferred from homology"/>